<feature type="region of interest" description="Disordered" evidence="10">
    <location>
        <begin position="355"/>
        <end position="419"/>
    </location>
</feature>
<dbReference type="SUPFAM" id="SSF140984">
    <property type="entry name" value="PTPA-like"/>
    <property type="match status" value="1"/>
</dbReference>
<dbReference type="eggNOG" id="KOG2867">
    <property type="taxonomic scope" value="Eukaryota"/>
</dbReference>
<proteinExistence type="inferred from homology"/>
<dbReference type="PANTHER" id="PTHR10012:SF3">
    <property type="entry name" value="SERINE_THREONINE-PROTEIN PHOSPHATASE 2A ACTIVATOR 1"/>
    <property type="match status" value="1"/>
</dbReference>
<dbReference type="GO" id="GO:0005737">
    <property type="term" value="C:cytoplasm"/>
    <property type="evidence" value="ECO:0007669"/>
    <property type="project" value="UniProtKB-SubCell"/>
</dbReference>
<dbReference type="GO" id="GO:0006281">
    <property type="term" value="P:DNA repair"/>
    <property type="evidence" value="ECO:0007669"/>
    <property type="project" value="EnsemblFungi"/>
</dbReference>
<dbReference type="GO" id="GO:0007052">
    <property type="term" value="P:mitotic spindle organization"/>
    <property type="evidence" value="ECO:0007669"/>
    <property type="project" value="EnsemblFungi"/>
</dbReference>
<dbReference type="Proteomes" id="UP000001996">
    <property type="component" value="Unassembled WGS sequence"/>
</dbReference>
<comment type="function">
    <text evidence="9">PPIases accelerate the folding of proteins. It catalyzes the cis-trans isomerization of proline imidic peptide bonds in oligopeptides.</text>
</comment>
<dbReference type="AlphaFoldDB" id="A5DRR2"/>
<dbReference type="OrthoDB" id="16120at2759"/>
<dbReference type="HOGENOM" id="CLU_030733_2_1_1"/>
<evidence type="ECO:0000256" key="10">
    <source>
        <dbReference type="SAM" id="MobiDB-lite"/>
    </source>
</evidence>
<dbReference type="GO" id="GO:0005634">
    <property type="term" value="C:nucleus"/>
    <property type="evidence" value="ECO:0007669"/>
    <property type="project" value="UniProtKB-SubCell"/>
</dbReference>
<name>A5DRR2_LODEL</name>
<comment type="similarity">
    <text evidence="4 9">Belongs to the PTPA-type PPIase family.</text>
</comment>
<evidence type="ECO:0000256" key="2">
    <source>
        <dbReference type="ARBA" id="ARBA00004123"/>
    </source>
</evidence>
<evidence type="ECO:0000256" key="4">
    <source>
        <dbReference type="ARBA" id="ARBA00011019"/>
    </source>
</evidence>
<dbReference type="GO" id="GO:0000159">
    <property type="term" value="C:protein phosphatase type 2A complex"/>
    <property type="evidence" value="ECO:0007669"/>
    <property type="project" value="EnsemblFungi"/>
</dbReference>
<evidence type="ECO:0000256" key="1">
    <source>
        <dbReference type="ARBA" id="ARBA00000971"/>
    </source>
</evidence>
<keyword evidence="8" id="KW-0539">Nucleus</keyword>
<comment type="subcellular location">
    <subcellularLocation>
        <location evidence="3 9">Cytoplasm</location>
    </subcellularLocation>
    <subcellularLocation>
        <location evidence="2">Nucleus</location>
    </subcellularLocation>
</comment>
<feature type="compositionally biased region" description="Basic and acidic residues" evidence="10">
    <location>
        <begin position="410"/>
        <end position="419"/>
    </location>
</feature>
<dbReference type="PANTHER" id="PTHR10012">
    <property type="entry name" value="SERINE/THREONINE-PROTEIN PHOSPHATASE 2A REGULATORY SUBUNIT B"/>
    <property type="match status" value="1"/>
</dbReference>
<feature type="compositionally biased region" description="Acidic residues" evidence="10">
    <location>
        <begin position="358"/>
        <end position="368"/>
    </location>
</feature>
<sequence>MDGKKPTQNPSKKIYDATDLKNFEQSIAFHRLQQILKDIVLAVQGIKIPPGVLDPNIVTRINGNTISSAALFIPVVEPIENFTPHVEQILSILKRLNDIIDETPRFEGPTRFGNIAYRSWHDKVEAELPTLTSEFLKFNDNNNDANGENHSKLIGEATYYLANSFGSKMRLDYGTGHELSFVAFLGGLMHFKFIAPTGLELLTIFSKYYDLARRLILVYNLEPAGSHGVWGLDDHFHLIYILGASQFCEDKFAPSVRTALSKQTILGHRLSNLYVNAVAFIFKLKSGPFHEHSPIISDIHTNVLLWVKVRQGLMKMYMVEVFGKFPVIQHFWFGEYLYPWKHAQTKLALPVIQRDREDGEEEKEEDREREEREKLFDPTRSAGVIKAMKMPTKSKSNIPMTAAPWANSNRFRDSPFTKR</sequence>
<evidence type="ECO:0000256" key="6">
    <source>
        <dbReference type="ARBA" id="ARBA00023110"/>
    </source>
</evidence>
<evidence type="ECO:0000256" key="5">
    <source>
        <dbReference type="ARBA" id="ARBA00022490"/>
    </source>
</evidence>
<evidence type="ECO:0000256" key="3">
    <source>
        <dbReference type="ARBA" id="ARBA00004496"/>
    </source>
</evidence>
<dbReference type="InterPro" id="IPR004327">
    <property type="entry name" value="Phstyr_phstse_ac"/>
</dbReference>
<evidence type="ECO:0000256" key="8">
    <source>
        <dbReference type="ARBA" id="ARBA00023242"/>
    </source>
</evidence>
<keyword evidence="7 9" id="KW-0413">Isomerase</keyword>
<keyword evidence="12" id="KW-1185">Reference proteome</keyword>
<dbReference type="Gene3D" id="1.20.120.1150">
    <property type="match status" value="1"/>
</dbReference>
<comment type="catalytic activity">
    <reaction evidence="1 9">
        <text>[protein]-peptidylproline (omega=180) = [protein]-peptidylproline (omega=0)</text>
        <dbReference type="Rhea" id="RHEA:16237"/>
        <dbReference type="Rhea" id="RHEA-COMP:10747"/>
        <dbReference type="Rhea" id="RHEA-COMP:10748"/>
        <dbReference type="ChEBI" id="CHEBI:83833"/>
        <dbReference type="ChEBI" id="CHEBI:83834"/>
        <dbReference type="EC" id="5.2.1.8"/>
    </reaction>
</comment>
<protein>
    <recommendedName>
        <fullName evidence="9">Serine/threonine-protein phosphatase 2A activator</fullName>
        <ecNumber evidence="9">5.2.1.8</ecNumber>
    </recommendedName>
    <alternativeName>
        <fullName evidence="9">Phosphotyrosyl phosphatase activator</fullName>
    </alternativeName>
</protein>
<evidence type="ECO:0000256" key="7">
    <source>
        <dbReference type="ARBA" id="ARBA00023235"/>
    </source>
</evidence>
<keyword evidence="5 9" id="KW-0963">Cytoplasm</keyword>
<dbReference type="FunCoup" id="A5DRR2">
    <property type="interactions" value="102"/>
</dbReference>
<dbReference type="KEGG" id="lel:PVL30_000048"/>
<reference evidence="11 12" key="1">
    <citation type="journal article" date="2009" name="Nature">
        <title>Evolution of pathogenicity and sexual reproduction in eight Candida genomes.</title>
        <authorList>
            <person name="Butler G."/>
            <person name="Rasmussen M.D."/>
            <person name="Lin M.F."/>
            <person name="Santos M.A."/>
            <person name="Sakthikumar S."/>
            <person name="Munro C.A."/>
            <person name="Rheinbay E."/>
            <person name="Grabherr M."/>
            <person name="Forche A."/>
            <person name="Reedy J.L."/>
            <person name="Agrafioti I."/>
            <person name="Arnaud M.B."/>
            <person name="Bates S."/>
            <person name="Brown A.J."/>
            <person name="Brunke S."/>
            <person name="Costanzo M.C."/>
            <person name="Fitzpatrick D.A."/>
            <person name="de Groot P.W."/>
            <person name="Harris D."/>
            <person name="Hoyer L.L."/>
            <person name="Hube B."/>
            <person name="Klis F.M."/>
            <person name="Kodira C."/>
            <person name="Lennard N."/>
            <person name="Logue M.E."/>
            <person name="Martin R."/>
            <person name="Neiman A.M."/>
            <person name="Nikolaou E."/>
            <person name="Quail M.A."/>
            <person name="Quinn J."/>
            <person name="Santos M.C."/>
            <person name="Schmitzberger F.F."/>
            <person name="Sherlock G."/>
            <person name="Shah P."/>
            <person name="Silverstein K.A."/>
            <person name="Skrzypek M.S."/>
            <person name="Soll D."/>
            <person name="Staggs R."/>
            <person name="Stansfield I."/>
            <person name="Stumpf M.P."/>
            <person name="Sudbery P.E."/>
            <person name="Srikantha T."/>
            <person name="Zeng Q."/>
            <person name="Berman J."/>
            <person name="Berriman M."/>
            <person name="Heitman J."/>
            <person name="Gow N.A."/>
            <person name="Lorenz M.C."/>
            <person name="Birren B.W."/>
            <person name="Kellis M."/>
            <person name="Cuomo C.A."/>
        </authorList>
    </citation>
    <scope>NUCLEOTIDE SEQUENCE [LARGE SCALE GENOMIC DNA]</scope>
    <source>
        <strain evidence="12">ATCC 11503 / BCRC 21390 / CBS 2605 / JCM 1781 / NBRC 1676 / NRRL YB-4239</strain>
    </source>
</reference>
<dbReference type="InParanoid" id="A5DRR2"/>
<dbReference type="Pfam" id="PF03095">
    <property type="entry name" value="PTPA"/>
    <property type="match status" value="1"/>
</dbReference>
<dbReference type="EC" id="5.2.1.8" evidence="9"/>
<dbReference type="GO" id="GO:0008160">
    <property type="term" value="F:protein tyrosine phosphatase activator activity"/>
    <property type="evidence" value="ECO:0007669"/>
    <property type="project" value="TreeGrafter"/>
</dbReference>
<dbReference type="GO" id="GO:0000082">
    <property type="term" value="P:G1/S transition of mitotic cell cycle"/>
    <property type="evidence" value="ECO:0007669"/>
    <property type="project" value="EnsemblFungi"/>
</dbReference>
<organism evidence="11 12">
    <name type="scientific">Lodderomyces elongisporus (strain ATCC 11503 / CBS 2605 / JCM 1781 / NBRC 1676 / NRRL YB-4239)</name>
    <name type="common">Yeast</name>
    <name type="synonym">Saccharomyces elongisporus</name>
    <dbReference type="NCBI Taxonomy" id="379508"/>
    <lineage>
        <taxon>Eukaryota</taxon>
        <taxon>Fungi</taxon>
        <taxon>Dikarya</taxon>
        <taxon>Ascomycota</taxon>
        <taxon>Saccharomycotina</taxon>
        <taxon>Pichiomycetes</taxon>
        <taxon>Debaryomycetaceae</taxon>
        <taxon>Candida/Lodderomyces clade</taxon>
        <taxon>Lodderomyces</taxon>
    </lineage>
</organism>
<dbReference type="EMBL" id="CH981524">
    <property type="protein sequence ID" value="EDK41870.1"/>
    <property type="molecule type" value="Genomic_DNA"/>
</dbReference>
<keyword evidence="6 9" id="KW-0697">Rotamase</keyword>
<accession>A5DRR2</accession>
<dbReference type="GO" id="GO:0006914">
    <property type="term" value="P:autophagy"/>
    <property type="evidence" value="ECO:0007669"/>
    <property type="project" value="EnsemblFungi"/>
</dbReference>
<dbReference type="OMA" id="ACRDWHA"/>
<dbReference type="GO" id="GO:0006357">
    <property type="term" value="P:regulation of transcription by RNA polymerase II"/>
    <property type="evidence" value="ECO:0007669"/>
    <property type="project" value="EnsemblFungi"/>
</dbReference>
<evidence type="ECO:0000313" key="11">
    <source>
        <dbReference type="EMBL" id="EDK41870.1"/>
    </source>
</evidence>
<dbReference type="VEuPathDB" id="FungiDB:LELG_00048"/>
<gene>
    <name evidence="11" type="ORF">LELG_00048</name>
</gene>
<dbReference type="InterPro" id="IPR043170">
    <property type="entry name" value="PTPA_C_lid"/>
</dbReference>
<dbReference type="GO" id="GO:0003755">
    <property type="term" value="F:peptidyl-prolyl cis-trans isomerase activity"/>
    <property type="evidence" value="ECO:0007669"/>
    <property type="project" value="UniProtKB-KW"/>
</dbReference>
<dbReference type="InterPro" id="IPR037218">
    <property type="entry name" value="PTPA_sf"/>
</dbReference>
<dbReference type="GeneID" id="5235597"/>
<dbReference type="PIRSF" id="PIRSF016325">
    <property type="entry name" value="Phstyr_phstse_ac"/>
    <property type="match status" value="1"/>
</dbReference>
<dbReference type="CDD" id="cd04087">
    <property type="entry name" value="PTPA"/>
    <property type="match status" value="1"/>
</dbReference>
<dbReference type="GO" id="GO:0000785">
    <property type="term" value="C:chromatin"/>
    <property type="evidence" value="ECO:0007669"/>
    <property type="project" value="EnsemblFungi"/>
</dbReference>
<dbReference type="STRING" id="379508.A5DRR2"/>
<evidence type="ECO:0000256" key="9">
    <source>
        <dbReference type="RuleBase" id="RU361210"/>
    </source>
</evidence>
<evidence type="ECO:0000313" key="12">
    <source>
        <dbReference type="Proteomes" id="UP000001996"/>
    </source>
</evidence>